<evidence type="ECO:0000313" key="2">
    <source>
        <dbReference type="Proteomes" id="UP000255326"/>
    </source>
</evidence>
<dbReference type="Proteomes" id="UP000255326">
    <property type="component" value="Unassembled WGS sequence"/>
</dbReference>
<accession>A0A370GCJ5</accession>
<proteinExistence type="predicted"/>
<sequence>MTKLKSKVKYKKEESCPLYKVKLCIDTFILVGKLTEEQQEELFDHFILLKREWYQDRYFHYSIRINNIVIKYSPRNLLAWNNYNTMIIIEKNTSITYIPHSVKEILKFNTWQIKRLDLAFDFSDGTPFSTFSNRLIMKHHGNVKLLQISKNDKDWNSEYVGTLKTRTESKACCYDRNKKEEDYGSGVEHEYPLRFEIRLFPKLNEFNYLNQIDHGWIENKLSKFIFITDIENLPLNKWDKRKLYKVQADYDYFKGIEPSKQKALKKVINSLRVPFEDIYSSRKDTLFLFLDLPPIHMNSQNQYYEQLTLNDFF</sequence>
<protein>
    <recommendedName>
        <fullName evidence="3">Replication initiation factor</fullName>
    </recommendedName>
</protein>
<evidence type="ECO:0008006" key="3">
    <source>
        <dbReference type="Google" id="ProtNLM"/>
    </source>
</evidence>
<dbReference type="RefSeq" id="WP_114746429.1">
    <property type="nucleotide sequence ID" value="NZ_QQAY01000011.1"/>
</dbReference>
<evidence type="ECO:0000313" key="1">
    <source>
        <dbReference type="EMBL" id="RDI40906.1"/>
    </source>
</evidence>
<dbReference type="OrthoDB" id="2566111at2"/>
<dbReference type="AlphaFoldDB" id="A0A370GCJ5"/>
<dbReference type="EMBL" id="QQAY01000011">
    <property type="protein sequence ID" value="RDI40906.1"/>
    <property type="molecule type" value="Genomic_DNA"/>
</dbReference>
<reference evidence="1 2" key="1">
    <citation type="submission" date="2018-07" db="EMBL/GenBank/DDBJ databases">
        <title>Genomic Encyclopedia of Type Strains, Phase IV (KMG-IV): sequencing the most valuable type-strain genomes for metagenomic binning, comparative biology and taxonomic classification.</title>
        <authorList>
            <person name="Goeker M."/>
        </authorList>
    </citation>
    <scope>NUCLEOTIDE SEQUENCE [LARGE SCALE GENOMIC DNA]</scope>
    <source>
        <strain evidence="1 2">DSM 25281</strain>
    </source>
</reference>
<gene>
    <name evidence="1" type="ORF">DFR59_11149</name>
</gene>
<organism evidence="1 2">
    <name type="scientific">Falsibacillus pallidus</name>
    <dbReference type="NCBI Taxonomy" id="493781"/>
    <lineage>
        <taxon>Bacteria</taxon>
        <taxon>Bacillati</taxon>
        <taxon>Bacillota</taxon>
        <taxon>Bacilli</taxon>
        <taxon>Bacillales</taxon>
        <taxon>Bacillaceae</taxon>
        <taxon>Falsibacillus</taxon>
    </lineage>
</organism>
<name>A0A370GCJ5_9BACI</name>
<comment type="caution">
    <text evidence="1">The sequence shown here is derived from an EMBL/GenBank/DDBJ whole genome shotgun (WGS) entry which is preliminary data.</text>
</comment>
<keyword evidence="2" id="KW-1185">Reference proteome</keyword>